<protein>
    <recommendedName>
        <fullName evidence="3">DUF2188 domain-containing protein</fullName>
    </recommendedName>
</protein>
<dbReference type="KEGG" id="pter:C2L65_35155"/>
<accession>A0A2I8F4Y6</accession>
<dbReference type="Proteomes" id="UP000243502">
    <property type="component" value="Chromosome 3"/>
</dbReference>
<dbReference type="EMBL" id="CP026113">
    <property type="protein sequence ID" value="AUT66114.1"/>
    <property type="molecule type" value="Genomic_DNA"/>
</dbReference>
<evidence type="ECO:0008006" key="3">
    <source>
        <dbReference type="Google" id="ProtNLM"/>
    </source>
</evidence>
<organism evidence="1 2">
    <name type="scientific">Paraburkholderia terrae</name>
    <dbReference type="NCBI Taxonomy" id="311230"/>
    <lineage>
        <taxon>Bacteria</taxon>
        <taxon>Pseudomonadati</taxon>
        <taxon>Pseudomonadota</taxon>
        <taxon>Betaproteobacteria</taxon>
        <taxon>Burkholderiales</taxon>
        <taxon>Burkholderiaceae</taxon>
        <taxon>Paraburkholderia</taxon>
    </lineage>
</organism>
<gene>
    <name evidence="1" type="ORF">C2L65_35155</name>
</gene>
<dbReference type="OrthoDB" id="122582at2"/>
<proteinExistence type="predicted"/>
<evidence type="ECO:0000313" key="1">
    <source>
        <dbReference type="EMBL" id="AUT66114.1"/>
    </source>
</evidence>
<sequence>MVANNSLFINEKGTGVFTVEPAHSTSPLHTSSTQAAAIAWAKANHPDKPLHVARVRHLSDKNKPDHWRRV</sequence>
<reference evidence="1 2" key="1">
    <citation type="submission" date="2018-01" db="EMBL/GenBank/DDBJ databases">
        <title>Species boundaries and ecological features among Paraburkholderia terrae DSMZ17804T, P. hospita DSMZ17164T and P. caribensis DSMZ13236T.</title>
        <authorList>
            <person name="Pratama A.A."/>
        </authorList>
    </citation>
    <scope>NUCLEOTIDE SEQUENCE [LARGE SCALE GENOMIC DNA]</scope>
    <source>
        <strain evidence="1 2">DSM 17804</strain>
    </source>
</reference>
<name>A0A2I8F4Y6_9BURK</name>
<evidence type="ECO:0000313" key="2">
    <source>
        <dbReference type="Proteomes" id="UP000243502"/>
    </source>
</evidence>
<dbReference type="AlphaFoldDB" id="A0A2I8F4Y6"/>